<dbReference type="EMBL" id="GBXM01088437">
    <property type="protein sequence ID" value="JAH20140.1"/>
    <property type="molecule type" value="Transcribed_RNA"/>
</dbReference>
<evidence type="ECO:0000313" key="1">
    <source>
        <dbReference type="EMBL" id="JAH20140.1"/>
    </source>
</evidence>
<protein>
    <submittedName>
        <fullName evidence="1">Uncharacterized protein</fullName>
    </submittedName>
</protein>
<proteinExistence type="predicted"/>
<name>A0A0E9QV42_ANGAN</name>
<dbReference type="AlphaFoldDB" id="A0A0E9QV42"/>
<sequence>MLLFSHLKRKSIQILSLVCLRSVCDSEVVIPTRERRTAPHASGNLMSKIGK</sequence>
<reference evidence="1" key="2">
    <citation type="journal article" date="2015" name="Fish Shellfish Immunol.">
        <title>Early steps in the European eel (Anguilla anguilla)-Vibrio vulnificus interaction in the gills: Role of the RtxA13 toxin.</title>
        <authorList>
            <person name="Callol A."/>
            <person name="Pajuelo D."/>
            <person name="Ebbesson L."/>
            <person name="Teles M."/>
            <person name="MacKenzie S."/>
            <person name="Amaro C."/>
        </authorList>
    </citation>
    <scope>NUCLEOTIDE SEQUENCE</scope>
</reference>
<organism evidence="1">
    <name type="scientific">Anguilla anguilla</name>
    <name type="common">European freshwater eel</name>
    <name type="synonym">Muraena anguilla</name>
    <dbReference type="NCBI Taxonomy" id="7936"/>
    <lineage>
        <taxon>Eukaryota</taxon>
        <taxon>Metazoa</taxon>
        <taxon>Chordata</taxon>
        <taxon>Craniata</taxon>
        <taxon>Vertebrata</taxon>
        <taxon>Euteleostomi</taxon>
        <taxon>Actinopterygii</taxon>
        <taxon>Neopterygii</taxon>
        <taxon>Teleostei</taxon>
        <taxon>Anguilliformes</taxon>
        <taxon>Anguillidae</taxon>
        <taxon>Anguilla</taxon>
    </lineage>
</organism>
<accession>A0A0E9QV42</accession>
<reference evidence="1" key="1">
    <citation type="submission" date="2014-11" db="EMBL/GenBank/DDBJ databases">
        <authorList>
            <person name="Amaro Gonzalez C."/>
        </authorList>
    </citation>
    <scope>NUCLEOTIDE SEQUENCE</scope>
</reference>